<dbReference type="PANTHER" id="PTHR42681:SF1">
    <property type="entry name" value="MALONYL-COA-ACYL CARRIER PROTEIN TRANSACYLASE, MITOCHONDRIAL"/>
    <property type="match status" value="1"/>
</dbReference>
<dbReference type="GO" id="GO:0005829">
    <property type="term" value="C:cytosol"/>
    <property type="evidence" value="ECO:0007669"/>
    <property type="project" value="TreeGrafter"/>
</dbReference>
<feature type="domain" description="Malonyl-CoA:ACP transacylase (MAT)" evidence="5">
    <location>
        <begin position="7"/>
        <end position="320"/>
    </location>
</feature>
<keyword evidence="2 6" id="KW-0808">Transferase</keyword>
<evidence type="ECO:0000256" key="1">
    <source>
        <dbReference type="ARBA" id="ARBA00013258"/>
    </source>
</evidence>
<dbReference type="InterPro" id="IPR016035">
    <property type="entry name" value="Acyl_Trfase/lysoPLipase"/>
</dbReference>
<dbReference type="GO" id="GO:0004314">
    <property type="term" value="F:[acyl-carrier-protein] S-malonyltransferase activity"/>
    <property type="evidence" value="ECO:0007669"/>
    <property type="project" value="UniProtKB-EC"/>
</dbReference>
<evidence type="ECO:0000313" key="6">
    <source>
        <dbReference type="EMBL" id="ANY69425.1"/>
    </source>
</evidence>
<proteinExistence type="predicted"/>
<reference evidence="6" key="1">
    <citation type="submission" date="2016-08" db="EMBL/GenBank/DDBJ databases">
        <title>Complete Genome Seqeunce of Paenibacillus sp. BIHB 4019 from tea rhizoplane.</title>
        <authorList>
            <person name="Thakur R."/>
            <person name="Swarnkar M.K."/>
            <person name="Gulati A."/>
        </authorList>
    </citation>
    <scope>NUCLEOTIDE SEQUENCE [LARGE SCALE GENOMIC DNA]</scope>
    <source>
        <strain evidence="6">BIHB4019</strain>
    </source>
</reference>
<dbReference type="AlphaFoldDB" id="A0A1B2DNY2"/>
<dbReference type="InterPro" id="IPR016036">
    <property type="entry name" value="Malonyl_transacylase_ACP-bd"/>
</dbReference>
<accession>A0A1B2DNY2</accession>
<dbReference type="SUPFAM" id="SSF55048">
    <property type="entry name" value="Probable ACP-binding domain of malonyl-CoA ACP transacylase"/>
    <property type="match status" value="1"/>
</dbReference>
<evidence type="ECO:0000256" key="4">
    <source>
        <dbReference type="ARBA" id="ARBA00048462"/>
    </source>
</evidence>
<evidence type="ECO:0000259" key="5">
    <source>
        <dbReference type="SMART" id="SM00827"/>
    </source>
</evidence>
<evidence type="ECO:0000256" key="3">
    <source>
        <dbReference type="ARBA" id="ARBA00023315"/>
    </source>
</evidence>
<evidence type="ECO:0000256" key="2">
    <source>
        <dbReference type="ARBA" id="ARBA00022679"/>
    </source>
</evidence>
<dbReference type="InterPro" id="IPR004410">
    <property type="entry name" value="Malonyl_CoA-ACP_transAc_FabD"/>
</dbReference>
<dbReference type="EMBL" id="CP016808">
    <property type="protein sequence ID" value="ANY69425.1"/>
    <property type="molecule type" value="Genomic_DNA"/>
</dbReference>
<dbReference type="InterPro" id="IPR050858">
    <property type="entry name" value="Mal-CoA-ACP_Trans/PKS_FabD"/>
</dbReference>
<protein>
    <recommendedName>
        <fullName evidence="1">[acyl-carrier-protein] S-malonyltransferase</fullName>
        <ecNumber evidence="1">2.3.1.39</ecNumber>
    </recommendedName>
</protein>
<dbReference type="PANTHER" id="PTHR42681">
    <property type="entry name" value="MALONYL-COA-ACYL CARRIER PROTEIN TRANSACYLASE, MITOCHONDRIAL"/>
    <property type="match status" value="1"/>
</dbReference>
<dbReference type="GO" id="GO:0006633">
    <property type="term" value="P:fatty acid biosynthetic process"/>
    <property type="evidence" value="ECO:0007669"/>
    <property type="project" value="TreeGrafter"/>
</dbReference>
<dbReference type="InterPro" id="IPR001227">
    <property type="entry name" value="Ac_transferase_dom_sf"/>
</dbReference>
<dbReference type="Gene3D" id="3.30.70.250">
    <property type="entry name" value="Malonyl-CoA ACP transacylase, ACP-binding"/>
    <property type="match status" value="1"/>
</dbReference>
<dbReference type="Gene3D" id="3.40.366.10">
    <property type="entry name" value="Malonyl-Coenzyme A Acyl Carrier Protein, domain 2"/>
    <property type="match status" value="1"/>
</dbReference>
<dbReference type="SUPFAM" id="SSF52151">
    <property type="entry name" value="FabD/lysophospholipase-like"/>
    <property type="match status" value="1"/>
</dbReference>
<organism evidence="6">
    <name type="scientific">Paenibacillus sp. BIHB 4019</name>
    <dbReference type="NCBI Taxonomy" id="1870819"/>
    <lineage>
        <taxon>Bacteria</taxon>
        <taxon>Bacillati</taxon>
        <taxon>Bacillota</taxon>
        <taxon>Bacilli</taxon>
        <taxon>Bacillales</taxon>
        <taxon>Paenibacillaceae</taxon>
        <taxon>Paenibacillus</taxon>
    </lineage>
</organism>
<dbReference type="InterPro" id="IPR014043">
    <property type="entry name" value="Acyl_transferase_dom"/>
</dbReference>
<dbReference type="Pfam" id="PF00698">
    <property type="entry name" value="Acyl_transf_1"/>
    <property type="match status" value="1"/>
</dbReference>
<comment type="catalytic activity">
    <reaction evidence="4">
        <text>holo-[ACP] + malonyl-CoA = malonyl-[ACP] + CoA</text>
        <dbReference type="Rhea" id="RHEA:41792"/>
        <dbReference type="Rhea" id="RHEA-COMP:9623"/>
        <dbReference type="Rhea" id="RHEA-COMP:9685"/>
        <dbReference type="ChEBI" id="CHEBI:57287"/>
        <dbReference type="ChEBI" id="CHEBI:57384"/>
        <dbReference type="ChEBI" id="CHEBI:64479"/>
        <dbReference type="ChEBI" id="CHEBI:78449"/>
        <dbReference type="EC" id="2.3.1.39"/>
    </reaction>
</comment>
<keyword evidence="3" id="KW-0012">Acyltransferase</keyword>
<dbReference type="EC" id="2.3.1.39" evidence="1"/>
<sequence length="427" mass="47895">MEKMAFLFPGQGSHFVGMSKGLYDQYTIVKQTFEEANDVLGYDLARLCFEGSLAELSKAKNAQPAILVSSVASFRVYMQEIGIVPQFLAGHSLGEYAAFTCAGAIRFSDAVKLLHERGKMTDEVASSDVGAMSIIDGVERKLVVDECKAMEQEGRQVWVSCYNTPNQTAISGESDAVMELEDRLANHGGLATPLLASAPFHCSFMQPLADQLLDKLSGLEYGFFKYPVITNRNAEPMAHSEKVAQNLALHLTSPVQWERTMQYFKHKGVTLTVEMGPKNVLTNMVKANVDGIEALCYGTKEDRKKIEQILAAYPGLRKHIPTIITRSLAVAVATLNQNWDNEEYQEKVVKSYRKIQEIQDRLEETGEKPSLEQMRTALDLLKIILDTKKVSVEEQTRWFHQIIDETGMYYELNDYLAPSRLAEKISR</sequence>
<dbReference type="SMART" id="SM00827">
    <property type="entry name" value="PKS_AT"/>
    <property type="match status" value="1"/>
</dbReference>
<gene>
    <name evidence="6" type="ORF">BBD42_25280</name>
</gene>
<dbReference type="RefSeq" id="WP_172455624.1">
    <property type="nucleotide sequence ID" value="NZ_CP016808.1"/>
</dbReference>
<dbReference type="NCBIfam" id="TIGR00128">
    <property type="entry name" value="fabD"/>
    <property type="match status" value="1"/>
</dbReference>
<name>A0A1B2DNY2_9BACL</name>